<dbReference type="AlphaFoldDB" id="A0A212UAC0"/>
<gene>
    <name evidence="3" type="ORF">SAMN06265337_2774</name>
</gene>
<feature type="transmembrane region" description="Helical" evidence="1">
    <location>
        <begin position="147"/>
        <end position="167"/>
    </location>
</feature>
<dbReference type="GO" id="GO:0006629">
    <property type="term" value="P:lipid metabolic process"/>
    <property type="evidence" value="ECO:0007669"/>
    <property type="project" value="InterPro"/>
</dbReference>
<dbReference type="InterPro" id="IPR005804">
    <property type="entry name" value="FA_desaturase_dom"/>
</dbReference>
<evidence type="ECO:0000256" key="1">
    <source>
        <dbReference type="SAM" id="Phobius"/>
    </source>
</evidence>
<name>A0A212UAC0_9BACT</name>
<dbReference type="Proteomes" id="UP000198131">
    <property type="component" value="Unassembled WGS sequence"/>
</dbReference>
<dbReference type="CDD" id="cd01060">
    <property type="entry name" value="Membrane-FADS-like"/>
    <property type="match status" value="1"/>
</dbReference>
<evidence type="ECO:0000313" key="4">
    <source>
        <dbReference type="Proteomes" id="UP000198131"/>
    </source>
</evidence>
<feature type="transmembrane region" description="Helical" evidence="1">
    <location>
        <begin position="25"/>
        <end position="56"/>
    </location>
</feature>
<keyword evidence="1" id="KW-0472">Membrane</keyword>
<sequence length="255" mass="28431">MKSTAISAHLQLTPSQRYVELARPWVLAALYIGLAMVGWWWLAVPVAVAVCLAAFVQMHDAMHNALGLSKPINERILTMSGLLILKSGHALQVTHLRHHGRCLTEDDPEGAPATWKFSRVLWQGPWHILMLRRESLRIAPNTRRIQLLETAFTVLLLAAFVALYFLTGSLAGLVYWGVAFFMSATMPVWASYIPHHVASRNPAARAAAAVAQLWTPVVSSFAFHHVHHHYPRVPTALLYRAAAELPAPPEKLHHH</sequence>
<feature type="domain" description="Fatty acid desaturase" evidence="2">
    <location>
        <begin position="40"/>
        <end position="247"/>
    </location>
</feature>
<organism evidence="3 4">
    <name type="scientific">Hymenobacter gelipurpurascens</name>
    <dbReference type="NCBI Taxonomy" id="89968"/>
    <lineage>
        <taxon>Bacteria</taxon>
        <taxon>Pseudomonadati</taxon>
        <taxon>Bacteroidota</taxon>
        <taxon>Cytophagia</taxon>
        <taxon>Cytophagales</taxon>
        <taxon>Hymenobacteraceae</taxon>
        <taxon>Hymenobacter</taxon>
    </lineage>
</organism>
<keyword evidence="1" id="KW-0812">Transmembrane</keyword>
<evidence type="ECO:0000259" key="2">
    <source>
        <dbReference type="Pfam" id="PF00487"/>
    </source>
</evidence>
<dbReference type="Pfam" id="PF00487">
    <property type="entry name" value="FA_desaturase"/>
    <property type="match status" value="1"/>
</dbReference>
<evidence type="ECO:0000313" key="3">
    <source>
        <dbReference type="EMBL" id="SNC75238.1"/>
    </source>
</evidence>
<proteinExistence type="predicted"/>
<accession>A0A212UAC0</accession>
<dbReference type="RefSeq" id="WP_088844107.1">
    <property type="nucleotide sequence ID" value="NZ_FYEW01000002.1"/>
</dbReference>
<protein>
    <submittedName>
        <fullName evidence="3">Fatty acid desaturase</fullName>
    </submittedName>
</protein>
<keyword evidence="1" id="KW-1133">Transmembrane helix</keyword>
<feature type="transmembrane region" description="Helical" evidence="1">
    <location>
        <begin position="173"/>
        <end position="192"/>
    </location>
</feature>
<dbReference type="EMBL" id="FYEW01000002">
    <property type="protein sequence ID" value="SNC75238.1"/>
    <property type="molecule type" value="Genomic_DNA"/>
</dbReference>
<reference evidence="4" key="1">
    <citation type="submission" date="2017-06" db="EMBL/GenBank/DDBJ databases">
        <authorList>
            <person name="Varghese N."/>
            <person name="Submissions S."/>
        </authorList>
    </citation>
    <scope>NUCLEOTIDE SEQUENCE [LARGE SCALE GENOMIC DNA]</scope>
    <source>
        <strain evidence="4">DSM 11116</strain>
    </source>
</reference>
<keyword evidence="4" id="KW-1185">Reference proteome</keyword>
<dbReference type="OrthoDB" id="9792534at2"/>